<dbReference type="AlphaFoldDB" id="A0A0D7BHH0"/>
<keyword evidence="7 10" id="KW-0472">Membrane</keyword>
<evidence type="ECO:0000313" key="12">
    <source>
        <dbReference type="EMBL" id="KIY69635.1"/>
    </source>
</evidence>
<protein>
    <recommendedName>
        <fullName evidence="11">t-SNARE coiled-coil homology domain-containing protein</fullName>
    </recommendedName>
</protein>
<evidence type="ECO:0000259" key="11">
    <source>
        <dbReference type="PROSITE" id="PS50192"/>
    </source>
</evidence>
<feature type="region of interest" description="Disordered" evidence="9">
    <location>
        <begin position="1"/>
        <end position="22"/>
    </location>
</feature>
<evidence type="ECO:0000256" key="5">
    <source>
        <dbReference type="ARBA" id="ARBA00022989"/>
    </source>
</evidence>
<evidence type="ECO:0000313" key="13">
    <source>
        <dbReference type="Proteomes" id="UP000054007"/>
    </source>
</evidence>
<sequence>MSRLRPSVRERTPIPSPEPRGYRYVDDLEEQNDDALEGLSAKVNLLKNLTTGIGNEIKQGAVELAHMNDAFEETGGILSGTFRRMNTMASRQGCRWLWYIIFLVMVFWFFIVVWWLRR</sequence>
<dbReference type="InterPro" id="IPR000727">
    <property type="entry name" value="T_SNARE_dom"/>
</dbReference>
<evidence type="ECO:0000256" key="4">
    <source>
        <dbReference type="ARBA" id="ARBA00022927"/>
    </source>
</evidence>
<keyword evidence="4" id="KW-0653">Protein transport</keyword>
<dbReference type="Proteomes" id="UP000054007">
    <property type="component" value="Unassembled WGS sequence"/>
</dbReference>
<dbReference type="CDD" id="cd15853">
    <property type="entry name" value="SNARE_Bet1"/>
    <property type="match status" value="1"/>
</dbReference>
<dbReference type="PANTHER" id="PTHR12791">
    <property type="entry name" value="GOLGI SNARE BET1-RELATED"/>
    <property type="match status" value="1"/>
</dbReference>
<keyword evidence="6" id="KW-0333">Golgi apparatus</keyword>
<accession>A0A0D7BHH0</accession>
<keyword evidence="13" id="KW-1185">Reference proteome</keyword>
<dbReference type="PROSITE" id="PS50192">
    <property type="entry name" value="T_SNARE"/>
    <property type="match status" value="1"/>
</dbReference>
<evidence type="ECO:0000256" key="2">
    <source>
        <dbReference type="ARBA" id="ARBA00022448"/>
    </source>
</evidence>
<name>A0A0D7BHH0_9AGAR</name>
<dbReference type="OrthoDB" id="261831at2759"/>
<evidence type="ECO:0000256" key="6">
    <source>
        <dbReference type="ARBA" id="ARBA00023034"/>
    </source>
</evidence>
<gene>
    <name evidence="12" type="ORF">CYLTODRAFT_436018</name>
</gene>
<reference evidence="12 13" key="1">
    <citation type="journal article" date="2015" name="Fungal Genet. Biol.">
        <title>Evolution of novel wood decay mechanisms in Agaricales revealed by the genome sequences of Fistulina hepatica and Cylindrobasidium torrendii.</title>
        <authorList>
            <person name="Floudas D."/>
            <person name="Held B.W."/>
            <person name="Riley R."/>
            <person name="Nagy L.G."/>
            <person name="Koehler G."/>
            <person name="Ransdell A.S."/>
            <person name="Younus H."/>
            <person name="Chow J."/>
            <person name="Chiniquy J."/>
            <person name="Lipzen A."/>
            <person name="Tritt A."/>
            <person name="Sun H."/>
            <person name="Haridas S."/>
            <person name="LaButti K."/>
            <person name="Ohm R.A."/>
            <person name="Kues U."/>
            <person name="Blanchette R.A."/>
            <person name="Grigoriev I.V."/>
            <person name="Minto R.E."/>
            <person name="Hibbett D.S."/>
        </authorList>
    </citation>
    <scope>NUCLEOTIDE SEQUENCE [LARGE SCALE GENOMIC DNA]</scope>
    <source>
        <strain evidence="12 13">FP15055 ss-10</strain>
    </source>
</reference>
<dbReference type="STRING" id="1314674.A0A0D7BHH0"/>
<evidence type="ECO:0000256" key="10">
    <source>
        <dbReference type="SAM" id="Phobius"/>
    </source>
</evidence>
<dbReference type="InterPro" id="IPR039899">
    <property type="entry name" value="BET1_SNARE"/>
</dbReference>
<evidence type="ECO:0000256" key="7">
    <source>
        <dbReference type="ARBA" id="ARBA00023136"/>
    </source>
</evidence>
<dbReference type="GO" id="GO:0000139">
    <property type="term" value="C:Golgi membrane"/>
    <property type="evidence" value="ECO:0007669"/>
    <property type="project" value="UniProtKB-SubCell"/>
</dbReference>
<keyword evidence="3 10" id="KW-0812">Transmembrane</keyword>
<keyword evidence="5 10" id="KW-1133">Transmembrane helix</keyword>
<evidence type="ECO:0000256" key="8">
    <source>
        <dbReference type="ARBA" id="ARBA00046280"/>
    </source>
</evidence>
<evidence type="ECO:0000256" key="1">
    <source>
        <dbReference type="ARBA" id="ARBA00004394"/>
    </source>
</evidence>
<keyword evidence="2" id="KW-0813">Transport</keyword>
<feature type="domain" description="T-SNARE coiled-coil homology" evidence="11">
    <location>
        <begin position="26"/>
        <end position="88"/>
    </location>
</feature>
<dbReference type="Gene3D" id="1.20.5.110">
    <property type="match status" value="1"/>
</dbReference>
<dbReference type="GO" id="GO:0015031">
    <property type="term" value="P:protein transport"/>
    <property type="evidence" value="ECO:0007669"/>
    <property type="project" value="UniProtKB-KW"/>
</dbReference>
<dbReference type="EMBL" id="KN880480">
    <property type="protein sequence ID" value="KIY69635.1"/>
    <property type="molecule type" value="Genomic_DNA"/>
</dbReference>
<feature type="transmembrane region" description="Helical" evidence="10">
    <location>
        <begin position="96"/>
        <end position="116"/>
    </location>
</feature>
<evidence type="ECO:0000256" key="3">
    <source>
        <dbReference type="ARBA" id="ARBA00022692"/>
    </source>
</evidence>
<dbReference type="SUPFAM" id="SSF58038">
    <property type="entry name" value="SNARE fusion complex"/>
    <property type="match status" value="1"/>
</dbReference>
<comment type="subcellular location">
    <subcellularLocation>
        <location evidence="8">Endomembrane system</location>
        <topology evidence="8">Single-pass type IV membrane protein</topology>
    </subcellularLocation>
    <subcellularLocation>
        <location evidence="1">Golgi apparatus membrane</location>
    </subcellularLocation>
</comment>
<organism evidence="12 13">
    <name type="scientific">Cylindrobasidium torrendii FP15055 ss-10</name>
    <dbReference type="NCBI Taxonomy" id="1314674"/>
    <lineage>
        <taxon>Eukaryota</taxon>
        <taxon>Fungi</taxon>
        <taxon>Dikarya</taxon>
        <taxon>Basidiomycota</taxon>
        <taxon>Agaricomycotina</taxon>
        <taxon>Agaricomycetes</taxon>
        <taxon>Agaricomycetidae</taxon>
        <taxon>Agaricales</taxon>
        <taxon>Marasmiineae</taxon>
        <taxon>Physalacriaceae</taxon>
        <taxon>Cylindrobasidium</taxon>
    </lineage>
</organism>
<evidence type="ECO:0000256" key="9">
    <source>
        <dbReference type="SAM" id="MobiDB-lite"/>
    </source>
</evidence>
<proteinExistence type="predicted"/>